<reference evidence="2 3" key="1">
    <citation type="journal article" date="2023" name="Sci. Data">
        <title>Genome assembly of the Korean intertidal mud-creeper Batillaria attramentaria.</title>
        <authorList>
            <person name="Patra A.K."/>
            <person name="Ho P.T."/>
            <person name="Jun S."/>
            <person name="Lee S.J."/>
            <person name="Kim Y."/>
            <person name="Won Y.J."/>
        </authorList>
    </citation>
    <scope>NUCLEOTIDE SEQUENCE [LARGE SCALE GENOMIC DNA]</scope>
    <source>
        <strain evidence="2">Wonlab-2016</strain>
    </source>
</reference>
<sequence>MFARELHKSGRNPGDIQSLVIGDGSTSRVWRHDYWFLLPGNENCSEPQILNSEFVRHLNPNVKIIIMVRNPTERLYSGYYFYSGVAGQRSPTKENFHWLVKKQIARLQNCRILVGVYHVFIADWLLRIPRDQIYIIRLEDFSADVTAGMTKVFAFLDLAQPDRETMTNITAIQRRNVGKLALRSHPMLAETRAMLDDFYRPHNQRLAELLHDRRFLWQDQ</sequence>
<dbReference type="PANTHER" id="PTHR15723">
    <property type="entry name" value="CARBOHYDRATE SULFOTRANSFERASE 15"/>
    <property type="match status" value="1"/>
</dbReference>
<dbReference type="SUPFAM" id="SSF52540">
    <property type="entry name" value="P-loop containing nucleoside triphosphate hydrolases"/>
    <property type="match status" value="1"/>
</dbReference>
<dbReference type="Gene3D" id="3.40.50.300">
    <property type="entry name" value="P-loop containing nucleotide triphosphate hydrolases"/>
    <property type="match status" value="1"/>
</dbReference>
<gene>
    <name evidence="2" type="ORF">BaRGS_00035939</name>
</gene>
<accession>A0ABD0JDX9</accession>
<dbReference type="EMBL" id="JACVVK020000494">
    <property type="protein sequence ID" value="KAK7471387.1"/>
    <property type="molecule type" value="Genomic_DNA"/>
</dbReference>
<dbReference type="InterPro" id="IPR000863">
    <property type="entry name" value="Sulfotransferase_dom"/>
</dbReference>
<keyword evidence="3" id="KW-1185">Reference proteome</keyword>
<organism evidence="2 3">
    <name type="scientific">Batillaria attramentaria</name>
    <dbReference type="NCBI Taxonomy" id="370345"/>
    <lineage>
        <taxon>Eukaryota</taxon>
        <taxon>Metazoa</taxon>
        <taxon>Spiralia</taxon>
        <taxon>Lophotrochozoa</taxon>
        <taxon>Mollusca</taxon>
        <taxon>Gastropoda</taxon>
        <taxon>Caenogastropoda</taxon>
        <taxon>Sorbeoconcha</taxon>
        <taxon>Cerithioidea</taxon>
        <taxon>Batillariidae</taxon>
        <taxon>Batillaria</taxon>
    </lineage>
</organism>
<proteinExistence type="predicted"/>
<name>A0ABD0JDX9_9CAEN</name>
<evidence type="ECO:0000313" key="2">
    <source>
        <dbReference type="EMBL" id="KAK7471387.1"/>
    </source>
</evidence>
<dbReference type="Proteomes" id="UP001519460">
    <property type="component" value="Unassembled WGS sequence"/>
</dbReference>
<protein>
    <recommendedName>
        <fullName evidence="1">Sulfotransferase domain-containing protein</fullName>
    </recommendedName>
</protein>
<evidence type="ECO:0000313" key="3">
    <source>
        <dbReference type="Proteomes" id="UP001519460"/>
    </source>
</evidence>
<comment type="caution">
    <text evidence="2">The sequence shown here is derived from an EMBL/GenBank/DDBJ whole genome shotgun (WGS) entry which is preliminary data.</text>
</comment>
<dbReference type="Pfam" id="PF00685">
    <property type="entry name" value="Sulfotransfer_1"/>
    <property type="match status" value="1"/>
</dbReference>
<feature type="domain" description="Sulfotransferase" evidence="1">
    <location>
        <begin position="58"/>
        <end position="169"/>
    </location>
</feature>
<dbReference type="InterPro" id="IPR027417">
    <property type="entry name" value="P-loop_NTPase"/>
</dbReference>
<dbReference type="PANTHER" id="PTHR15723:SF0">
    <property type="entry name" value="CARBOHYDRATE SULFOTRANSFERASE 15"/>
    <property type="match status" value="1"/>
</dbReference>
<evidence type="ECO:0000259" key="1">
    <source>
        <dbReference type="Pfam" id="PF00685"/>
    </source>
</evidence>
<dbReference type="AlphaFoldDB" id="A0ABD0JDX9"/>
<dbReference type="InterPro" id="IPR052654">
    <property type="entry name" value="CS_Sulfotransferase"/>
</dbReference>